<evidence type="ECO:0000256" key="5">
    <source>
        <dbReference type="ARBA" id="ARBA00022552"/>
    </source>
</evidence>
<dbReference type="OrthoDB" id="21550at2759"/>
<dbReference type="SUPFAM" id="SSF50447">
    <property type="entry name" value="Translation proteins"/>
    <property type="match status" value="1"/>
</dbReference>
<feature type="region of interest" description="Disordered" evidence="9">
    <location>
        <begin position="667"/>
        <end position="730"/>
    </location>
</feature>
<dbReference type="InterPro" id="IPR038664">
    <property type="entry name" value="Gar1/Naf1_Cbf5-bd_sf"/>
</dbReference>
<feature type="region of interest" description="Disordered" evidence="9">
    <location>
        <begin position="1"/>
        <end position="35"/>
    </location>
</feature>
<evidence type="ECO:0000256" key="2">
    <source>
        <dbReference type="ARBA" id="ARBA00009801"/>
    </source>
</evidence>
<sequence>MVGCFNNPTAEEADRTKCFKNQSLSSDIKKPPSPKDPLDLCLPELEDIPASFSDSFLDFDSINSWFVEGNPDIDSFQKLADSGSDKGEFMAAVVGMGGDKVGENDLAGVELSGGVSGPEKCETGGVSRSEETGVGLVDRNVIDEGVLNRGEQCGNSMDLGCSIDERMGKVSLDEELNASIISRSVDNASGETRGVNNVYNGGGQNSGERLIGGISDATDGGVTGVKSHEAVNDKGGNICDDSESEDESSSSSSSSSSSDDEDEHEEDSGHMAGGRTSKSKERRAVDVEEGEILLSDVDEIVGWSDNENDEDGGVGTAGPIKSKNELKILPPVPSITVTLQPHHQTVPVGIILSIIGVQVIVEGIEKHNPLNEGSILWITESRSPLGIVDEIFGPVKNPYYVVRYNFESEVPSNIQQGTSISFVSDFANHVLNDKSLYQKGYDASGENDEELSDELEFSDDEKEAEYKKMHKMKKRGTSESKPGTKQKDRRQFKAQLGNGKSHPVPSAKTPNFGDNLPIAESLNHGSSAGLGLAFTANQAIVPSLPFQTPIPGFCAPNGIWGNGFLGQQPLNIGDLSGVPAAANFMQWMHQHQQPYQFHQMPPVRNSIPGFPINFSSSVDQPNFSGVPAFTPLLGLPNQNVFNQSSTGMGSQTPLSQNMVELVFQSDGSQVSNSLQPSPMNSGNPQNFNRSNGGGRRGHHRGGGGRRGYHSGGRSGHHRSGRHHRDERRGY</sequence>
<dbReference type="GO" id="GO:0005634">
    <property type="term" value="C:nucleus"/>
    <property type="evidence" value="ECO:0007669"/>
    <property type="project" value="UniProtKB-SubCell"/>
</dbReference>
<gene>
    <name evidence="10" type="ORF">F511_11849</name>
</gene>
<keyword evidence="4" id="KW-0690">Ribosome biogenesis</keyword>
<evidence type="ECO:0000313" key="11">
    <source>
        <dbReference type="Proteomes" id="UP000250235"/>
    </source>
</evidence>
<dbReference type="InterPro" id="IPR007504">
    <property type="entry name" value="H/ACA_rnp_Gar1/Naf1"/>
</dbReference>
<proteinExistence type="inferred from homology"/>
<dbReference type="PANTHER" id="PTHR31633">
    <property type="entry name" value="H/ACA RIBONUCLEOPROTEIN COMPLEX NON-CORE SUBUNIT NAF1"/>
    <property type="match status" value="1"/>
</dbReference>
<dbReference type="GO" id="GO:0000493">
    <property type="term" value="P:box H/ACA snoRNP assembly"/>
    <property type="evidence" value="ECO:0007669"/>
    <property type="project" value="InterPro"/>
</dbReference>
<accession>A0A2Z7BGS6</accession>
<dbReference type="PANTHER" id="PTHR31633:SF1">
    <property type="entry name" value="H_ACA RIBONUCLEOPROTEIN COMPLEX NON-CORE SUBUNIT NAF1"/>
    <property type="match status" value="1"/>
</dbReference>
<dbReference type="EMBL" id="KV007739">
    <property type="protein sequence ID" value="KZV31136.1"/>
    <property type="molecule type" value="Genomic_DNA"/>
</dbReference>
<evidence type="ECO:0000256" key="7">
    <source>
        <dbReference type="ARBA" id="ARBA00022884"/>
    </source>
</evidence>
<evidence type="ECO:0000256" key="1">
    <source>
        <dbReference type="ARBA" id="ARBA00004123"/>
    </source>
</evidence>
<feature type="compositionally biased region" description="Acidic residues" evidence="9">
    <location>
        <begin position="445"/>
        <end position="463"/>
    </location>
</feature>
<feature type="compositionally biased region" description="Basic residues" evidence="9">
    <location>
        <begin position="695"/>
        <end position="730"/>
    </location>
</feature>
<dbReference type="GO" id="GO:0005732">
    <property type="term" value="C:sno(s)RNA-containing ribonucleoprotein complex"/>
    <property type="evidence" value="ECO:0007669"/>
    <property type="project" value="InterPro"/>
</dbReference>
<dbReference type="Gene3D" id="2.40.10.230">
    <property type="entry name" value="Probable tRNA pseudouridine synthase domain"/>
    <property type="match status" value="1"/>
</dbReference>
<dbReference type="Proteomes" id="UP000250235">
    <property type="component" value="Unassembled WGS sequence"/>
</dbReference>
<name>A0A2Z7BGS6_9LAMI</name>
<evidence type="ECO:0000256" key="3">
    <source>
        <dbReference type="ARBA" id="ARBA00021438"/>
    </source>
</evidence>
<feature type="region of interest" description="Disordered" evidence="9">
    <location>
        <begin position="188"/>
        <end position="289"/>
    </location>
</feature>
<dbReference type="InterPro" id="IPR040309">
    <property type="entry name" value="Naf1"/>
</dbReference>
<feature type="region of interest" description="Disordered" evidence="9">
    <location>
        <begin position="441"/>
        <end position="513"/>
    </location>
</feature>
<organism evidence="10 11">
    <name type="scientific">Dorcoceras hygrometricum</name>
    <dbReference type="NCBI Taxonomy" id="472368"/>
    <lineage>
        <taxon>Eukaryota</taxon>
        <taxon>Viridiplantae</taxon>
        <taxon>Streptophyta</taxon>
        <taxon>Embryophyta</taxon>
        <taxon>Tracheophyta</taxon>
        <taxon>Spermatophyta</taxon>
        <taxon>Magnoliopsida</taxon>
        <taxon>eudicotyledons</taxon>
        <taxon>Gunneridae</taxon>
        <taxon>Pentapetalae</taxon>
        <taxon>asterids</taxon>
        <taxon>lamiids</taxon>
        <taxon>Lamiales</taxon>
        <taxon>Gesneriaceae</taxon>
        <taxon>Didymocarpoideae</taxon>
        <taxon>Trichosporeae</taxon>
        <taxon>Loxocarpinae</taxon>
        <taxon>Dorcoceras</taxon>
    </lineage>
</organism>
<keyword evidence="8" id="KW-0539">Nucleus</keyword>
<dbReference type="FunFam" id="2.40.10.230:FF:000002">
    <property type="entry name" value="H/ACA ribonucleoprotein complex non-core subunit NAF1"/>
    <property type="match status" value="1"/>
</dbReference>
<keyword evidence="5" id="KW-0698">rRNA processing</keyword>
<keyword evidence="11" id="KW-1185">Reference proteome</keyword>
<keyword evidence="7" id="KW-0694">RNA-binding</keyword>
<evidence type="ECO:0000256" key="8">
    <source>
        <dbReference type="ARBA" id="ARBA00023242"/>
    </source>
</evidence>
<evidence type="ECO:0000256" key="4">
    <source>
        <dbReference type="ARBA" id="ARBA00022517"/>
    </source>
</evidence>
<dbReference type="GO" id="GO:0006364">
    <property type="term" value="P:rRNA processing"/>
    <property type="evidence" value="ECO:0007669"/>
    <property type="project" value="UniProtKB-KW"/>
</dbReference>
<feature type="compositionally biased region" description="Polar residues" evidence="9">
    <location>
        <begin position="667"/>
        <end position="688"/>
    </location>
</feature>
<protein>
    <recommendedName>
        <fullName evidence="3">H/ACA ribonucleoprotein complex non-core subunit NAF1</fullName>
    </recommendedName>
</protein>
<comment type="similarity">
    <text evidence="2">Belongs to the NAF1 family.</text>
</comment>
<dbReference type="Pfam" id="PF04410">
    <property type="entry name" value="Gar1"/>
    <property type="match status" value="1"/>
</dbReference>
<evidence type="ECO:0000256" key="6">
    <source>
        <dbReference type="ARBA" id="ARBA00022553"/>
    </source>
</evidence>
<evidence type="ECO:0000256" key="9">
    <source>
        <dbReference type="SAM" id="MobiDB-lite"/>
    </source>
</evidence>
<reference evidence="10 11" key="1">
    <citation type="journal article" date="2015" name="Proc. Natl. Acad. Sci. U.S.A.">
        <title>The resurrection genome of Boea hygrometrica: A blueprint for survival of dehydration.</title>
        <authorList>
            <person name="Xiao L."/>
            <person name="Yang G."/>
            <person name="Zhang L."/>
            <person name="Yang X."/>
            <person name="Zhao S."/>
            <person name="Ji Z."/>
            <person name="Zhou Q."/>
            <person name="Hu M."/>
            <person name="Wang Y."/>
            <person name="Chen M."/>
            <person name="Xu Y."/>
            <person name="Jin H."/>
            <person name="Xiao X."/>
            <person name="Hu G."/>
            <person name="Bao F."/>
            <person name="Hu Y."/>
            <person name="Wan P."/>
            <person name="Li L."/>
            <person name="Deng X."/>
            <person name="Kuang T."/>
            <person name="Xiang C."/>
            <person name="Zhu J.K."/>
            <person name="Oliver M.J."/>
            <person name="He Y."/>
        </authorList>
    </citation>
    <scope>NUCLEOTIDE SEQUENCE [LARGE SCALE GENOMIC DNA]</scope>
    <source>
        <strain evidence="11">cv. XS01</strain>
    </source>
</reference>
<keyword evidence="6" id="KW-0597">Phosphoprotein</keyword>
<comment type="subcellular location">
    <subcellularLocation>
        <location evidence="1">Nucleus</location>
    </subcellularLocation>
</comment>
<dbReference type="AlphaFoldDB" id="A0A2Z7BGS6"/>
<dbReference type="InterPro" id="IPR009000">
    <property type="entry name" value="Transl_B-barrel_sf"/>
</dbReference>
<evidence type="ECO:0000313" key="10">
    <source>
        <dbReference type="EMBL" id="KZV31136.1"/>
    </source>
</evidence>
<dbReference type="GO" id="GO:0001522">
    <property type="term" value="P:pseudouridine synthesis"/>
    <property type="evidence" value="ECO:0007669"/>
    <property type="project" value="InterPro"/>
</dbReference>
<dbReference type="GO" id="GO:0003723">
    <property type="term" value="F:RNA binding"/>
    <property type="evidence" value="ECO:0007669"/>
    <property type="project" value="UniProtKB-KW"/>
</dbReference>